<dbReference type="STRING" id="155617.RV09_GL000020"/>
<dbReference type="Proteomes" id="UP000013781">
    <property type="component" value="Unassembled WGS sequence"/>
</dbReference>
<protein>
    <submittedName>
        <fullName evidence="1">Uncharacterized protein</fullName>
    </submittedName>
</protein>
<keyword evidence="4" id="KW-1185">Reference proteome</keyword>
<dbReference type="Proteomes" id="UP000014157">
    <property type="component" value="Unassembled WGS sequence"/>
</dbReference>
<dbReference type="EMBL" id="ASWB01000001">
    <property type="protein sequence ID" value="EOT73060.1"/>
    <property type="molecule type" value="Genomic_DNA"/>
</dbReference>
<name>R2QZ85_9ENTE</name>
<dbReference type="OrthoDB" id="9135221at2"/>
<gene>
    <name evidence="2" type="ORF">I586_00053</name>
    <name evidence="1" type="ORF">UAY_01814</name>
</gene>
<sequence>MPIYSDLREIVEKEGNEKDFQYCGYQCHIRRVGVPYSGHLCGYIEIPRVHILHGLSYDEIESFYNYELPAHYGLTFSGEVEGIQWIGFDCAHSGDLCPMYAEGFEKFRNETDTYKDMDYVEKNIKEVVDFIFAHSKEGETNA</sequence>
<dbReference type="EMBL" id="AJAS01000014">
    <property type="protein sequence ID" value="EOI00711.1"/>
    <property type="molecule type" value="Genomic_DNA"/>
</dbReference>
<evidence type="ECO:0000313" key="1">
    <source>
        <dbReference type="EMBL" id="EOI00711.1"/>
    </source>
</evidence>
<evidence type="ECO:0000313" key="3">
    <source>
        <dbReference type="Proteomes" id="UP000013781"/>
    </source>
</evidence>
<dbReference type="AlphaFoldDB" id="R2QZ85"/>
<accession>R2QZ85</accession>
<comment type="caution">
    <text evidence="1">The sequence shown here is derived from an EMBL/GenBank/DDBJ whole genome shotgun (WGS) entry which is preliminary data.</text>
</comment>
<evidence type="ECO:0000313" key="4">
    <source>
        <dbReference type="Proteomes" id="UP000014157"/>
    </source>
</evidence>
<dbReference type="PATRIC" id="fig|1158609.3.peg.1772"/>
<dbReference type="eggNOG" id="ENOG5032HPY">
    <property type="taxonomic scope" value="Bacteria"/>
</dbReference>
<dbReference type="HOGENOM" id="CLU_1832065_0_0_9"/>
<reference evidence="1 3" key="1">
    <citation type="submission" date="2013-02" db="EMBL/GenBank/DDBJ databases">
        <title>The Genome Sequence of Enterococcus moraviensis BAA-383.</title>
        <authorList>
            <consortium name="The Broad Institute Genome Sequencing Platform"/>
            <consortium name="The Broad Institute Genome Sequencing Center for Infectious Disease"/>
            <person name="Earl A.M."/>
            <person name="Gilmore M.S."/>
            <person name="Lebreton F."/>
            <person name="Walker B."/>
            <person name="Young S.K."/>
            <person name="Zeng Q."/>
            <person name="Gargeya S."/>
            <person name="Fitzgerald M."/>
            <person name="Haas B."/>
            <person name="Abouelleil A."/>
            <person name="Alvarado L."/>
            <person name="Arachchi H.M."/>
            <person name="Berlin A.M."/>
            <person name="Chapman S.B."/>
            <person name="Dewar J."/>
            <person name="Goldberg J."/>
            <person name="Griggs A."/>
            <person name="Gujja S."/>
            <person name="Hansen M."/>
            <person name="Howarth C."/>
            <person name="Imamovic A."/>
            <person name="Larimer J."/>
            <person name="McCowan C."/>
            <person name="Murphy C."/>
            <person name="Neiman D."/>
            <person name="Pearson M."/>
            <person name="Priest M."/>
            <person name="Roberts A."/>
            <person name="Saif S."/>
            <person name="Shea T."/>
            <person name="Sisk P."/>
            <person name="Sykes S."/>
            <person name="Wortman J."/>
            <person name="Nusbaum C."/>
            <person name="Birren B."/>
        </authorList>
    </citation>
    <scope>NUCLEOTIDE SEQUENCE [LARGE SCALE GENOMIC DNA]</scope>
    <source>
        <strain evidence="1 3">ATCC BAA-383</strain>
    </source>
</reference>
<organism evidence="1 3">
    <name type="scientific">Enterococcus moraviensis ATCC BAA-383</name>
    <dbReference type="NCBI Taxonomy" id="1158609"/>
    <lineage>
        <taxon>Bacteria</taxon>
        <taxon>Bacillati</taxon>
        <taxon>Bacillota</taxon>
        <taxon>Bacilli</taxon>
        <taxon>Lactobacillales</taxon>
        <taxon>Enterococcaceae</taxon>
        <taxon>Enterococcus</taxon>
    </lineage>
</organism>
<proteinExistence type="predicted"/>
<reference evidence="2 4" key="2">
    <citation type="submission" date="2013-03" db="EMBL/GenBank/DDBJ databases">
        <title>The Genome Sequence of Enterococcus moraviensis BAA-383 (PacBio/Illumina hybrid assembly).</title>
        <authorList>
            <consortium name="The Broad Institute Genomics Platform"/>
            <consortium name="The Broad Institute Genome Sequencing Center for Infectious Disease"/>
            <person name="Earl A."/>
            <person name="Russ C."/>
            <person name="Gilmore M."/>
            <person name="Surin D."/>
            <person name="Walker B."/>
            <person name="Young S."/>
            <person name="Zeng Q."/>
            <person name="Gargeya S."/>
            <person name="Fitzgerald M."/>
            <person name="Haas B."/>
            <person name="Abouelleil A."/>
            <person name="Allen A.W."/>
            <person name="Alvarado L."/>
            <person name="Arachchi H.M."/>
            <person name="Berlin A.M."/>
            <person name="Chapman S.B."/>
            <person name="Gainer-Dewar J."/>
            <person name="Goldberg J."/>
            <person name="Griggs A."/>
            <person name="Gujja S."/>
            <person name="Hansen M."/>
            <person name="Howarth C."/>
            <person name="Imamovic A."/>
            <person name="Ireland A."/>
            <person name="Larimer J."/>
            <person name="McCowan C."/>
            <person name="Murphy C."/>
            <person name="Pearson M."/>
            <person name="Poon T.W."/>
            <person name="Priest M."/>
            <person name="Roberts A."/>
            <person name="Saif S."/>
            <person name="Shea T."/>
            <person name="Sisk P."/>
            <person name="Sykes S."/>
            <person name="Wortman J."/>
            <person name="Nusbaum C."/>
            <person name="Birren B."/>
        </authorList>
    </citation>
    <scope>NUCLEOTIDE SEQUENCE [LARGE SCALE GENOMIC DNA]</scope>
    <source>
        <strain evidence="2 4">ATCC BAA-383</strain>
    </source>
</reference>
<dbReference type="RefSeq" id="WP_010765193.1">
    <property type="nucleotide sequence ID" value="NZ_ASWB01000001.1"/>
</dbReference>
<evidence type="ECO:0000313" key="2">
    <source>
        <dbReference type="EMBL" id="EOT73060.1"/>
    </source>
</evidence>